<dbReference type="EnsemblMetazoa" id="Aqu2.1.44241_001">
    <property type="protein sequence ID" value="Aqu2.1.44241_001"/>
    <property type="gene ID" value="Aqu2.1.44241"/>
</dbReference>
<evidence type="ECO:0008006" key="4">
    <source>
        <dbReference type="Google" id="ProtNLM"/>
    </source>
</evidence>
<proteinExistence type="predicted"/>
<dbReference type="InParanoid" id="A0A1X7VWJ9"/>
<keyword evidence="2" id="KW-0812">Transmembrane</keyword>
<reference evidence="3" key="1">
    <citation type="submission" date="2017-05" db="UniProtKB">
        <authorList>
            <consortium name="EnsemblMetazoa"/>
        </authorList>
    </citation>
    <scope>IDENTIFICATION</scope>
</reference>
<keyword evidence="2" id="KW-1133">Transmembrane helix</keyword>
<feature type="region of interest" description="Disordered" evidence="1">
    <location>
        <begin position="70"/>
        <end position="89"/>
    </location>
</feature>
<keyword evidence="2" id="KW-0472">Membrane</keyword>
<protein>
    <recommendedName>
        <fullName evidence="4">Ubiquinol-cytochrome-c reductase complex assembly factor 3</fullName>
    </recommendedName>
</protein>
<organism evidence="3">
    <name type="scientific">Amphimedon queenslandica</name>
    <name type="common">Sponge</name>
    <dbReference type="NCBI Taxonomy" id="400682"/>
    <lineage>
        <taxon>Eukaryota</taxon>
        <taxon>Metazoa</taxon>
        <taxon>Porifera</taxon>
        <taxon>Demospongiae</taxon>
        <taxon>Heteroscleromorpha</taxon>
        <taxon>Haplosclerida</taxon>
        <taxon>Niphatidae</taxon>
        <taxon>Amphimedon</taxon>
    </lineage>
</organism>
<name>A0A1X7VWJ9_AMPQE</name>
<feature type="compositionally biased region" description="Polar residues" evidence="1">
    <location>
        <begin position="74"/>
        <end position="89"/>
    </location>
</feature>
<evidence type="ECO:0000256" key="1">
    <source>
        <dbReference type="SAM" id="MobiDB-lite"/>
    </source>
</evidence>
<sequence length="89" mass="10103">MARQAIKSLALVGGITGVGWALMTYVSPKSEEVKKKLPEDEVRKAKDRNEMIFQHLQEVARSKEPFWKIKPPQFDNTDNIKTNSSSVTK</sequence>
<accession>A0A1X7VWJ9</accession>
<dbReference type="AlphaFoldDB" id="A0A1X7VWJ9"/>
<evidence type="ECO:0000313" key="3">
    <source>
        <dbReference type="EnsemblMetazoa" id="Aqu2.1.44241_001"/>
    </source>
</evidence>
<evidence type="ECO:0000256" key="2">
    <source>
        <dbReference type="SAM" id="Phobius"/>
    </source>
</evidence>
<feature type="transmembrane region" description="Helical" evidence="2">
    <location>
        <begin position="6"/>
        <end position="26"/>
    </location>
</feature>